<evidence type="ECO:0000313" key="25">
    <source>
        <dbReference type="Ensembl" id="ENSSMRP00000025015.1"/>
    </source>
</evidence>
<feature type="region of interest" description="Disordered" evidence="22">
    <location>
        <begin position="62"/>
        <end position="87"/>
    </location>
</feature>
<dbReference type="PROSITE" id="PS50280">
    <property type="entry name" value="SET"/>
    <property type="match status" value="1"/>
</dbReference>
<dbReference type="CDD" id="cd19191">
    <property type="entry name" value="PR-SET_PRDM6"/>
    <property type="match status" value="1"/>
</dbReference>
<dbReference type="InterPro" id="IPR001214">
    <property type="entry name" value="SET_dom"/>
</dbReference>
<dbReference type="EC" id="2.1.1.361" evidence="2"/>
<feature type="domain" description="C2H2-type" evidence="23">
    <location>
        <begin position="533"/>
        <end position="560"/>
    </location>
</feature>
<proteinExistence type="predicted"/>
<reference evidence="25" key="1">
    <citation type="submission" date="2025-08" db="UniProtKB">
        <authorList>
            <consortium name="Ensembl"/>
        </authorList>
    </citation>
    <scope>IDENTIFICATION</scope>
</reference>
<feature type="domain" description="C2H2-type" evidence="23">
    <location>
        <begin position="505"/>
        <end position="532"/>
    </location>
</feature>
<dbReference type="Proteomes" id="UP000694421">
    <property type="component" value="Unplaced"/>
</dbReference>
<dbReference type="InterPro" id="IPR046341">
    <property type="entry name" value="SET_dom_sf"/>
</dbReference>
<dbReference type="FunFam" id="2.170.270.10:FF:000023">
    <property type="entry name" value="putative histone-lysine N-methyltransferase PRDM6"/>
    <property type="match status" value="1"/>
</dbReference>
<keyword evidence="14" id="KW-0539">Nucleus</keyword>
<evidence type="ECO:0000313" key="26">
    <source>
        <dbReference type="Proteomes" id="UP000694421"/>
    </source>
</evidence>
<dbReference type="PROSITE" id="PS00028">
    <property type="entry name" value="ZINC_FINGER_C2H2_1"/>
    <property type="match status" value="2"/>
</dbReference>
<evidence type="ECO:0000256" key="8">
    <source>
        <dbReference type="ARBA" id="ARBA00022737"/>
    </source>
</evidence>
<dbReference type="GO" id="GO:0032259">
    <property type="term" value="P:methylation"/>
    <property type="evidence" value="ECO:0007669"/>
    <property type="project" value="UniProtKB-KW"/>
</dbReference>
<dbReference type="GO" id="GO:0051151">
    <property type="term" value="P:negative regulation of smooth muscle cell differentiation"/>
    <property type="evidence" value="ECO:0007669"/>
    <property type="project" value="Ensembl"/>
</dbReference>
<evidence type="ECO:0000256" key="15">
    <source>
        <dbReference type="ARBA" id="ARBA00047784"/>
    </source>
</evidence>
<evidence type="ECO:0000256" key="12">
    <source>
        <dbReference type="ARBA" id="ARBA00023015"/>
    </source>
</evidence>
<keyword evidence="5" id="KW-0808">Transferase</keyword>
<keyword evidence="3" id="KW-0678">Repressor</keyword>
<keyword evidence="11" id="KW-0156">Chromatin regulator</keyword>
<dbReference type="InterPro" id="IPR013087">
    <property type="entry name" value="Znf_C2H2_type"/>
</dbReference>
<evidence type="ECO:0000256" key="6">
    <source>
        <dbReference type="ARBA" id="ARBA00022691"/>
    </source>
</evidence>
<dbReference type="InterPro" id="IPR050331">
    <property type="entry name" value="Zinc_finger"/>
</dbReference>
<evidence type="ECO:0000256" key="13">
    <source>
        <dbReference type="ARBA" id="ARBA00023163"/>
    </source>
</evidence>
<dbReference type="GO" id="GO:0005634">
    <property type="term" value="C:nucleus"/>
    <property type="evidence" value="ECO:0007669"/>
    <property type="project" value="UniProtKB-SubCell"/>
</dbReference>
<keyword evidence="10" id="KW-0862">Zinc</keyword>
<evidence type="ECO:0000256" key="16">
    <source>
        <dbReference type="ARBA" id="ARBA00054067"/>
    </source>
</evidence>
<dbReference type="Ensembl" id="ENSSMRT00000029292.1">
    <property type="protein sequence ID" value="ENSSMRP00000025015.1"/>
    <property type="gene ID" value="ENSSMRG00000019345.1"/>
</dbReference>
<dbReference type="GO" id="GO:0022008">
    <property type="term" value="P:neurogenesis"/>
    <property type="evidence" value="ECO:0007669"/>
    <property type="project" value="Ensembl"/>
</dbReference>
<evidence type="ECO:0000256" key="10">
    <source>
        <dbReference type="ARBA" id="ARBA00022833"/>
    </source>
</evidence>
<keyword evidence="8" id="KW-0677">Repeat</keyword>
<organism evidence="25 26">
    <name type="scientific">Salvator merianae</name>
    <name type="common">Argentine black and white tegu</name>
    <name type="synonym">Tupinambis merianae</name>
    <dbReference type="NCBI Taxonomy" id="96440"/>
    <lineage>
        <taxon>Eukaryota</taxon>
        <taxon>Metazoa</taxon>
        <taxon>Chordata</taxon>
        <taxon>Craniata</taxon>
        <taxon>Vertebrata</taxon>
        <taxon>Euteleostomi</taxon>
        <taxon>Lepidosauria</taxon>
        <taxon>Squamata</taxon>
        <taxon>Bifurcata</taxon>
        <taxon>Unidentata</taxon>
        <taxon>Episquamata</taxon>
        <taxon>Laterata</taxon>
        <taxon>Teiioidea</taxon>
        <taxon>Teiidae</taxon>
        <taxon>Salvator</taxon>
    </lineage>
</organism>
<dbReference type="GO" id="GO:0140944">
    <property type="term" value="F:histone H4K20 monomethyltransferase activity"/>
    <property type="evidence" value="ECO:0007669"/>
    <property type="project" value="UniProtKB-EC"/>
</dbReference>
<dbReference type="GeneTree" id="ENSGT00940000155852"/>
<dbReference type="FunFam" id="3.30.160.60:FF:000654">
    <property type="entry name" value="PR/SET domain 6"/>
    <property type="match status" value="1"/>
</dbReference>
<keyword evidence="4" id="KW-0489">Methyltransferase</keyword>
<dbReference type="Gene3D" id="3.30.160.60">
    <property type="entry name" value="Classic Zinc Finger"/>
    <property type="match status" value="3"/>
</dbReference>
<dbReference type="SUPFAM" id="SSF82199">
    <property type="entry name" value="SET domain"/>
    <property type="match status" value="1"/>
</dbReference>
<reference evidence="25" key="2">
    <citation type="submission" date="2025-09" db="UniProtKB">
        <authorList>
            <consortium name="Ensembl"/>
        </authorList>
    </citation>
    <scope>IDENTIFICATION</scope>
</reference>
<evidence type="ECO:0000256" key="20">
    <source>
        <dbReference type="ARBA" id="ARBA00082168"/>
    </source>
</evidence>
<evidence type="ECO:0000259" key="23">
    <source>
        <dbReference type="PROSITE" id="PS50157"/>
    </source>
</evidence>
<dbReference type="AlphaFoldDB" id="A0A8D0KLR5"/>
<evidence type="ECO:0000256" key="17">
    <source>
        <dbReference type="ARBA" id="ARBA00063348"/>
    </source>
</evidence>
<dbReference type="SMART" id="SM00355">
    <property type="entry name" value="ZnF_C2H2"/>
    <property type="match status" value="4"/>
</dbReference>
<dbReference type="GO" id="GO:0008270">
    <property type="term" value="F:zinc ion binding"/>
    <property type="evidence" value="ECO:0007669"/>
    <property type="project" value="UniProtKB-KW"/>
</dbReference>
<evidence type="ECO:0000256" key="4">
    <source>
        <dbReference type="ARBA" id="ARBA00022603"/>
    </source>
</evidence>
<dbReference type="InterPro" id="IPR044416">
    <property type="entry name" value="PRDM6_PR-SET"/>
</dbReference>
<feature type="domain" description="C2H2-type" evidence="23">
    <location>
        <begin position="561"/>
        <end position="588"/>
    </location>
</feature>
<dbReference type="SMART" id="SM00317">
    <property type="entry name" value="SET"/>
    <property type="match status" value="1"/>
</dbReference>
<comment type="subunit">
    <text evidence="17">Interacts with HDAC1, HDAC2, HDAC3, CBX1 and EP300.</text>
</comment>
<evidence type="ECO:0000256" key="9">
    <source>
        <dbReference type="ARBA" id="ARBA00022771"/>
    </source>
</evidence>
<evidence type="ECO:0000256" key="3">
    <source>
        <dbReference type="ARBA" id="ARBA00022491"/>
    </source>
</evidence>
<dbReference type="PANTHER" id="PTHR16515">
    <property type="entry name" value="PR DOMAIN ZINC FINGER PROTEIN"/>
    <property type="match status" value="1"/>
</dbReference>
<keyword evidence="6" id="KW-0949">S-adenosyl-L-methionine</keyword>
<keyword evidence="12" id="KW-0805">Transcription regulation</keyword>
<feature type="domain" description="C2H2-type" evidence="23">
    <location>
        <begin position="464"/>
        <end position="491"/>
    </location>
</feature>
<dbReference type="OMA" id="CADHRHG"/>
<evidence type="ECO:0000256" key="5">
    <source>
        <dbReference type="ARBA" id="ARBA00022679"/>
    </source>
</evidence>
<evidence type="ECO:0000256" key="21">
    <source>
        <dbReference type="PROSITE-ProRule" id="PRU00042"/>
    </source>
</evidence>
<dbReference type="GO" id="GO:0000122">
    <property type="term" value="P:negative regulation of transcription by RNA polymerase II"/>
    <property type="evidence" value="ECO:0007669"/>
    <property type="project" value="Ensembl"/>
</dbReference>
<evidence type="ECO:0000256" key="7">
    <source>
        <dbReference type="ARBA" id="ARBA00022723"/>
    </source>
</evidence>
<comment type="subcellular location">
    <subcellularLocation>
        <location evidence="1">Nucleus</location>
    </subcellularLocation>
</comment>
<comment type="function">
    <text evidence="16">Putative histone methyltransferase that acts as a transcriptional repressor of smooth muscle gene expression. Promotes the transition from differentiated to proliferative smooth muscle by suppressing differentiation and maintaining the proliferative potential of vascular smooth muscle cells. Also plays a role in endothelial cells by inhibiting endothelial cell proliferation, survival and differentiation. It is unclear whether it has histone methyltransferase activity in vivo. According to some authors, it does not act as a histone methyltransferase by itself and represses transcription by recruiting EHMT2/G9a. According to others, it possesses histone methyltransferase activity when associated with other proteins and specifically methylates 'Lys-20' of histone H4 in vitro. 'Lys-20' methylation represents a specific tag for epigenetic transcriptional repression.</text>
</comment>
<sequence>MLKPGDPGGSAFLKVDPAYLQHWQQLFPHSSQLKGGAGLLSHLQPPERAVDTPADGLRQLPASLSSAASSASSSSSSSSSSSTPSSAPSSCAAVAAAAAAAASLAGLTSLPVAQIPGFGTIQSSESPPGVAVPLLQTKDVGGSSGGAKCGDRGPTRFRCTAEELDYYLYGQQRMEIIPLNQHTGDPNNRCDMCADNRNGECPMHGPLHSLRRLVGTSSAAAAAPPPEIPEWLRDLPREVCLCTSTVPGLAYGICAAQRIQQGTWIGPFQGILLLPEKVQTGANRNTQHLWEIYDQDGTLQHFIDGGEPSKSSWMRYIRCARHCGEQNLTVVQYRSNIFYRACMDIPRGTELLVWYNDSYTSFFGIPLQCIAQDENLNVPSTVMEAMSRQDTLQTFNKTSKLPSATPQRSIVFPQTPCNRNFSLLDKSGAIESGFNQLNVKNQRVLASPTSTSQLNSEFSDWHLWKCGQCFKTFTQRILLQMHVCTQNPDRNSQQSHLGGSRKGPYQCGHCSQSFSQPSELRNHVVTHSSDRPFKCGYCGRAFAGATTLNNHIRTHTGEKPFKCERCERSFTQATQLSRHQRMPNECKPITESTESIEVD</sequence>
<dbReference type="Pfam" id="PF21549">
    <property type="entry name" value="PRDM2_PR"/>
    <property type="match status" value="1"/>
</dbReference>
<dbReference type="GO" id="GO:0042802">
    <property type="term" value="F:identical protein binding"/>
    <property type="evidence" value="ECO:0007669"/>
    <property type="project" value="Ensembl"/>
</dbReference>
<feature type="region of interest" description="Disordered" evidence="22">
    <location>
        <begin position="123"/>
        <end position="151"/>
    </location>
</feature>
<dbReference type="SUPFAM" id="SSF57667">
    <property type="entry name" value="beta-beta-alpha zinc fingers"/>
    <property type="match status" value="2"/>
</dbReference>
<keyword evidence="13" id="KW-0804">Transcription</keyword>
<evidence type="ECO:0000256" key="14">
    <source>
        <dbReference type="ARBA" id="ARBA00023242"/>
    </source>
</evidence>
<dbReference type="InterPro" id="IPR036236">
    <property type="entry name" value="Znf_C2H2_sf"/>
</dbReference>
<dbReference type="PANTHER" id="PTHR16515:SF22">
    <property type="entry name" value="HISTONE-LYSINE N-METHYLTRANSFERASE PRDM6-RELATED"/>
    <property type="match status" value="1"/>
</dbReference>
<evidence type="ECO:0000256" key="1">
    <source>
        <dbReference type="ARBA" id="ARBA00004123"/>
    </source>
</evidence>
<evidence type="ECO:0000256" key="11">
    <source>
        <dbReference type="ARBA" id="ARBA00022853"/>
    </source>
</evidence>
<name>A0A8D0KLR5_SALMN</name>
<feature type="domain" description="SET" evidence="24">
    <location>
        <begin position="237"/>
        <end position="356"/>
    </location>
</feature>
<protein>
    <recommendedName>
        <fullName evidence="18">Putative histone-lysine N-methyltransferase PRDM6</fullName>
        <ecNumber evidence="2">2.1.1.361</ecNumber>
    </recommendedName>
    <alternativeName>
        <fullName evidence="19">PR domain zinc finger protein 6</fullName>
    </alternativeName>
    <alternativeName>
        <fullName evidence="20">PR domain-containing protein 6</fullName>
    </alternativeName>
</protein>
<dbReference type="FunFam" id="3.30.160.60:FF:000778">
    <property type="entry name" value="PR/SET domain 6"/>
    <property type="match status" value="1"/>
</dbReference>
<keyword evidence="7" id="KW-0479">Metal-binding</keyword>
<keyword evidence="9 21" id="KW-0863">Zinc-finger</keyword>
<dbReference type="PROSITE" id="PS50157">
    <property type="entry name" value="ZINC_FINGER_C2H2_2"/>
    <property type="match status" value="4"/>
</dbReference>
<evidence type="ECO:0000259" key="24">
    <source>
        <dbReference type="PROSITE" id="PS50280"/>
    </source>
</evidence>
<evidence type="ECO:0000256" key="18">
    <source>
        <dbReference type="ARBA" id="ARBA00074801"/>
    </source>
</evidence>
<evidence type="ECO:0000256" key="2">
    <source>
        <dbReference type="ARBA" id="ARBA00012187"/>
    </source>
</evidence>
<evidence type="ECO:0000256" key="19">
    <source>
        <dbReference type="ARBA" id="ARBA00076320"/>
    </source>
</evidence>
<accession>A0A8D0KLR5</accession>
<dbReference type="FunFam" id="3.30.160.60:FF:000868">
    <property type="entry name" value="putative histone-lysine N-methyltransferase PRDM6"/>
    <property type="match status" value="1"/>
</dbReference>
<dbReference type="Gene3D" id="2.170.270.10">
    <property type="entry name" value="SET domain"/>
    <property type="match status" value="1"/>
</dbReference>
<comment type="catalytic activity">
    <reaction evidence="15">
        <text>L-lysyl(20)-[histone H4] + S-adenosyl-L-methionine = N(6)-methyl-L-lysyl(20)-[histone H4] + S-adenosyl-L-homocysteine + H(+)</text>
        <dbReference type="Rhea" id="RHEA:60344"/>
        <dbReference type="Rhea" id="RHEA-COMP:15554"/>
        <dbReference type="Rhea" id="RHEA-COMP:15555"/>
        <dbReference type="ChEBI" id="CHEBI:15378"/>
        <dbReference type="ChEBI" id="CHEBI:29969"/>
        <dbReference type="ChEBI" id="CHEBI:57856"/>
        <dbReference type="ChEBI" id="CHEBI:59789"/>
        <dbReference type="ChEBI" id="CHEBI:61929"/>
        <dbReference type="EC" id="2.1.1.361"/>
    </reaction>
</comment>
<keyword evidence="26" id="KW-1185">Reference proteome</keyword>
<dbReference type="Pfam" id="PF00096">
    <property type="entry name" value="zf-C2H2"/>
    <property type="match status" value="3"/>
</dbReference>
<evidence type="ECO:0000256" key="22">
    <source>
        <dbReference type="SAM" id="MobiDB-lite"/>
    </source>
</evidence>